<dbReference type="InterPro" id="IPR018247">
    <property type="entry name" value="EF_Hand_1_Ca_BS"/>
</dbReference>
<comment type="similarity">
    <text evidence="2 6">Belongs to the TRM6/GCD10 family.</text>
</comment>
<dbReference type="GO" id="GO:0031515">
    <property type="term" value="C:tRNA (m1A) methyltransferase complex"/>
    <property type="evidence" value="ECO:0007669"/>
    <property type="project" value="UniProtKB-UniRule"/>
</dbReference>
<evidence type="ECO:0000256" key="7">
    <source>
        <dbReference type="SAM" id="Coils"/>
    </source>
</evidence>
<keyword evidence="4 6" id="KW-0819">tRNA processing</keyword>
<keyword evidence="10" id="KW-1185">Reference proteome</keyword>
<comment type="function">
    <text evidence="6">Substrate-binding subunit of tRNA (adenine-N1-)-methyltransferase, which catalyzes the formation of N1-methyladenine at position 58 (m1A58) in initiator methionyl-tRNA.</text>
</comment>
<feature type="coiled-coil region" evidence="7">
    <location>
        <begin position="346"/>
        <end position="376"/>
    </location>
</feature>
<dbReference type="PROSITE" id="PS00018">
    <property type="entry name" value="EF_HAND_1"/>
    <property type="match status" value="1"/>
</dbReference>
<dbReference type="EMBL" id="JAIWYP010000003">
    <property type="protein sequence ID" value="KAH3859029.1"/>
    <property type="molecule type" value="Genomic_DNA"/>
</dbReference>
<dbReference type="InterPro" id="IPR029063">
    <property type="entry name" value="SAM-dependent_MTases_sf"/>
</dbReference>
<keyword evidence="7" id="KW-0175">Coiled coil</keyword>
<organism evidence="9 10">
    <name type="scientific">Dreissena polymorpha</name>
    <name type="common">Zebra mussel</name>
    <name type="synonym">Mytilus polymorpha</name>
    <dbReference type="NCBI Taxonomy" id="45954"/>
    <lineage>
        <taxon>Eukaryota</taxon>
        <taxon>Metazoa</taxon>
        <taxon>Spiralia</taxon>
        <taxon>Lophotrochozoa</taxon>
        <taxon>Mollusca</taxon>
        <taxon>Bivalvia</taxon>
        <taxon>Autobranchia</taxon>
        <taxon>Heteroconchia</taxon>
        <taxon>Euheterodonta</taxon>
        <taxon>Imparidentia</taxon>
        <taxon>Neoheterodontei</taxon>
        <taxon>Myida</taxon>
        <taxon>Dreissenoidea</taxon>
        <taxon>Dreissenidae</taxon>
        <taxon>Dreissena</taxon>
    </lineage>
</organism>
<dbReference type="GO" id="GO:0030488">
    <property type="term" value="P:tRNA methylation"/>
    <property type="evidence" value="ECO:0007669"/>
    <property type="project" value="InterPro"/>
</dbReference>
<feature type="compositionally biased region" description="Basic and acidic residues" evidence="8">
    <location>
        <begin position="260"/>
        <end position="271"/>
    </location>
</feature>
<evidence type="ECO:0000256" key="1">
    <source>
        <dbReference type="ARBA" id="ARBA00004123"/>
    </source>
</evidence>
<protein>
    <recommendedName>
        <fullName evidence="3 6">tRNA (adenine(58)-N(1))-methyltransferase non-catalytic subunit TRM6</fullName>
    </recommendedName>
</protein>
<accession>A0A9D4LJT0</accession>
<comment type="subunit">
    <text evidence="6">Heterotetramer.</text>
</comment>
<dbReference type="OrthoDB" id="10254665at2759"/>
<comment type="subcellular location">
    <subcellularLocation>
        <location evidence="1 6">Nucleus</location>
    </subcellularLocation>
</comment>
<comment type="caution">
    <text evidence="9">The sequence shown here is derived from an EMBL/GenBank/DDBJ whole genome shotgun (WGS) entry which is preliminary data.</text>
</comment>
<evidence type="ECO:0000256" key="6">
    <source>
        <dbReference type="PIRNR" id="PIRNR038170"/>
    </source>
</evidence>
<reference evidence="9" key="2">
    <citation type="submission" date="2020-11" db="EMBL/GenBank/DDBJ databases">
        <authorList>
            <person name="McCartney M.A."/>
            <person name="Auch B."/>
            <person name="Kono T."/>
            <person name="Mallez S."/>
            <person name="Becker A."/>
            <person name="Gohl D.M."/>
            <person name="Silverstein K.A.T."/>
            <person name="Koren S."/>
            <person name="Bechman K.B."/>
            <person name="Herman A."/>
            <person name="Abrahante J.E."/>
            <person name="Garbe J."/>
        </authorList>
    </citation>
    <scope>NUCLEOTIDE SEQUENCE</scope>
    <source>
        <strain evidence="9">Duluth1</strain>
        <tissue evidence="9">Whole animal</tissue>
    </source>
</reference>
<evidence type="ECO:0000313" key="9">
    <source>
        <dbReference type="EMBL" id="KAH3859029.1"/>
    </source>
</evidence>
<evidence type="ECO:0000256" key="5">
    <source>
        <dbReference type="ARBA" id="ARBA00023242"/>
    </source>
</evidence>
<sequence>MNDSSYIQEGDHVFLKKGDNLRLFQVHKSRDVWLEKNKFLLDGILGHMYGTLFEVKDGQMVKVERTIPQDVEIADECVGDNRDLLDNDSNQKLTQDEIEQMKKEGVSGDHLIEQLIENSATFQNKTGYAQEKWVKKKKKKHLLQFTVLKPTARLLCEMQWSKGPSRISNLRVDSLAQMLTMGNVHANSTVLVVDSCMGLISAAVLERLAGYGRMVCFFHGDSPLKQALEPLDFPQKVMNSLYQFPLDMVNSLKHTKVENGEHITEEKDASKSSDILVNEESHNSEKTDNVQVEQSCATDVGIDLEMDTKENEEEAKEQEMDVKSESKDDVDIKTIEKKDRATRWKKKEKKNKKDRAEAKQERAREIERARKVLLDRKADCLLVATKFHPTPIVLALVDLIAPSRQIVVFSQFKEALQDCYMHLREHKGLVNYRLTETWLREYQVLPNRTHPVIQMSGTGGYLLSATTIVKQT</sequence>
<gene>
    <name evidence="9" type="ORF">DPMN_101675</name>
</gene>
<evidence type="ECO:0000256" key="3">
    <source>
        <dbReference type="ARBA" id="ARBA00021704"/>
    </source>
</evidence>
<dbReference type="Pfam" id="PF04189">
    <property type="entry name" value="Gcd10p"/>
    <property type="match status" value="1"/>
</dbReference>
<dbReference type="PIRSF" id="PIRSF038170">
    <property type="entry name" value="tRNA_m1A_mtfrase"/>
    <property type="match status" value="1"/>
</dbReference>
<dbReference type="GO" id="GO:0005634">
    <property type="term" value="C:nucleus"/>
    <property type="evidence" value="ECO:0007669"/>
    <property type="project" value="UniProtKB-SubCell"/>
</dbReference>
<dbReference type="PANTHER" id="PTHR12945">
    <property type="entry name" value="TRANSLATION INITIATION FACTOR EIF3-RELATED"/>
    <property type="match status" value="1"/>
</dbReference>
<dbReference type="Gene3D" id="3.40.50.150">
    <property type="entry name" value="Vaccinia Virus protein VP39"/>
    <property type="match status" value="1"/>
</dbReference>
<proteinExistence type="inferred from homology"/>
<name>A0A9D4LJT0_DREPO</name>
<evidence type="ECO:0000256" key="4">
    <source>
        <dbReference type="ARBA" id="ARBA00022694"/>
    </source>
</evidence>
<dbReference type="Proteomes" id="UP000828390">
    <property type="component" value="Unassembled WGS sequence"/>
</dbReference>
<evidence type="ECO:0000313" key="10">
    <source>
        <dbReference type="Proteomes" id="UP000828390"/>
    </source>
</evidence>
<feature type="compositionally biased region" description="Basic and acidic residues" evidence="8">
    <location>
        <begin position="279"/>
        <end position="288"/>
    </location>
</feature>
<reference evidence="9" key="1">
    <citation type="journal article" date="2019" name="bioRxiv">
        <title>The Genome of the Zebra Mussel, Dreissena polymorpha: A Resource for Invasive Species Research.</title>
        <authorList>
            <person name="McCartney M.A."/>
            <person name="Auch B."/>
            <person name="Kono T."/>
            <person name="Mallez S."/>
            <person name="Zhang Y."/>
            <person name="Obille A."/>
            <person name="Becker A."/>
            <person name="Abrahante J.E."/>
            <person name="Garbe J."/>
            <person name="Badalamenti J.P."/>
            <person name="Herman A."/>
            <person name="Mangelson H."/>
            <person name="Liachko I."/>
            <person name="Sullivan S."/>
            <person name="Sone E.D."/>
            <person name="Koren S."/>
            <person name="Silverstein K.A.T."/>
            <person name="Beckman K.B."/>
            <person name="Gohl D.M."/>
        </authorList>
    </citation>
    <scope>NUCLEOTIDE SEQUENCE</scope>
    <source>
        <strain evidence="9">Duluth1</strain>
        <tissue evidence="9">Whole animal</tissue>
    </source>
</reference>
<feature type="compositionally biased region" description="Basic and acidic residues" evidence="8">
    <location>
        <begin position="317"/>
        <end position="328"/>
    </location>
</feature>
<evidence type="ECO:0000256" key="2">
    <source>
        <dbReference type="ARBA" id="ARBA00008320"/>
    </source>
</evidence>
<feature type="region of interest" description="Disordered" evidence="8">
    <location>
        <begin position="309"/>
        <end position="328"/>
    </location>
</feature>
<feature type="region of interest" description="Disordered" evidence="8">
    <location>
        <begin position="260"/>
        <end position="292"/>
    </location>
</feature>
<evidence type="ECO:0000256" key="8">
    <source>
        <dbReference type="SAM" id="MobiDB-lite"/>
    </source>
</evidence>
<dbReference type="InterPro" id="IPR017423">
    <property type="entry name" value="TRM6"/>
</dbReference>
<dbReference type="AlphaFoldDB" id="A0A9D4LJT0"/>
<dbReference type="PANTHER" id="PTHR12945:SF0">
    <property type="entry name" value="TRNA (ADENINE(58)-N(1))-METHYLTRANSFERASE NON-CATALYTIC SUBUNIT TRM6"/>
    <property type="match status" value="1"/>
</dbReference>
<keyword evidence="5 6" id="KW-0539">Nucleus</keyword>